<dbReference type="SUPFAM" id="SSF55469">
    <property type="entry name" value="FMN-dependent nitroreductase-like"/>
    <property type="match status" value="1"/>
</dbReference>
<evidence type="ECO:0000259" key="1">
    <source>
        <dbReference type="Pfam" id="PF00881"/>
    </source>
</evidence>
<dbReference type="STRING" id="889453.SAMN03080601_01106"/>
<feature type="domain" description="Nitroreductase" evidence="1">
    <location>
        <begin position="64"/>
        <end position="238"/>
    </location>
</feature>
<dbReference type="InterPro" id="IPR020051">
    <property type="entry name" value="SagB-type_dehydrogenase"/>
</dbReference>
<protein>
    <submittedName>
        <fullName evidence="2">SagB-type dehydrogenase domain-containing protein</fullName>
    </submittedName>
</protein>
<sequence length="241" mass="26002">MSGSFFFITMLFINPLFFTTALCSCGAGKTSESATIKGRLNTIIELPNPVTDGEVSLERTLSLRRSVRNYSDPPLNLKEIGQMLWAAQGVTENRRGFRTAPSAGAAFPLNVYIMVNDVEGLNAGIYLYHPAGHQLEFKKTGELSSDLAGAALGQSMFEEASAIFIIGAVFENTTQRYGERGIRYVYNEVGHAAQNLLLQAVALDVGAVVVGAFNDEAVNSLLELPEGESVIYLLPAGKLTD</sequence>
<dbReference type="Pfam" id="PF00881">
    <property type="entry name" value="Nitroreductase"/>
    <property type="match status" value="1"/>
</dbReference>
<evidence type="ECO:0000313" key="3">
    <source>
        <dbReference type="Proteomes" id="UP000191055"/>
    </source>
</evidence>
<dbReference type="EMBL" id="FUYV01000004">
    <property type="protein sequence ID" value="SKB70963.1"/>
    <property type="molecule type" value="Genomic_DNA"/>
</dbReference>
<keyword evidence="3" id="KW-1185">Reference proteome</keyword>
<dbReference type="AlphaFoldDB" id="A0A1T5DHK5"/>
<proteinExistence type="predicted"/>
<dbReference type="InterPro" id="IPR000415">
    <property type="entry name" value="Nitroreductase-like"/>
</dbReference>
<dbReference type="InterPro" id="IPR029479">
    <property type="entry name" value="Nitroreductase"/>
</dbReference>
<organism evidence="2 3">
    <name type="scientific">Alkalitalea saponilacus</name>
    <dbReference type="NCBI Taxonomy" id="889453"/>
    <lineage>
        <taxon>Bacteria</taxon>
        <taxon>Pseudomonadati</taxon>
        <taxon>Bacteroidota</taxon>
        <taxon>Bacteroidia</taxon>
        <taxon>Marinilabiliales</taxon>
        <taxon>Marinilabiliaceae</taxon>
        <taxon>Alkalitalea</taxon>
    </lineage>
</organism>
<gene>
    <name evidence="2" type="ORF">SAMN03080601_01106</name>
</gene>
<dbReference type="Gene3D" id="3.40.109.10">
    <property type="entry name" value="NADH Oxidase"/>
    <property type="match status" value="1"/>
</dbReference>
<dbReference type="NCBIfam" id="TIGR03605">
    <property type="entry name" value="antibiot_sagB"/>
    <property type="match status" value="1"/>
</dbReference>
<dbReference type="Proteomes" id="UP000191055">
    <property type="component" value="Unassembled WGS sequence"/>
</dbReference>
<reference evidence="2 3" key="1">
    <citation type="submission" date="2017-02" db="EMBL/GenBank/DDBJ databases">
        <authorList>
            <person name="Peterson S.W."/>
        </authorList>
    </citation>
    <scope>NUCLEOTIDE SEQUENCE [LARGE SCALE GENOMIC DNA]</scope>
    <source>
        <strain evidence="2 3">DSM 24412</strain>
    </source>
</reference>
<accession>A0A1T5DHK5</accession>
<evidence type="ECO:0000313" key="2">
    <source>
        <dbReference type="EMBL" id="SKB70963.1"/>
    </source>
</evidence>
<dbReference type="CDD" id="cd02142">
    <property type="entry name" value="McbC_SagB-like_oxidoreductase"/>
    <property type="match status" value="1"/>
</dbReference>
<dbReference type="GO" id="GO:0016491">
    <property type="term" value="F:oxidoreductase activity"/>
    <property type="evidence" value="ECO:0007669"/>
    <property type="project" value="InterPro"/>
</dbReference>
<dbReference type="PANTHER" id="PTHR43745:SF2">
    <property type="entry name" value="NITROREDUCTASE MJ1384-RELATED"/>
    <property type="match status" value="1"/>
</dbReference>
<name>A0A1T5DHK5_9BACT</name>
<dbReference type="InterPro" id="IPR052544">
    <property type="entry name" value="Bacteriocin_Proc_Enz"/>
</dbReference>
<dbReference type="PANTHER" id="PTHR43745">
    <property type="entry name" value="NITROREDUCTASE MJ1384-RELATED"/>
    <property type="match status" value="1"/>
</dbReference>